<evidence type="ECO:0000256" key="2">
    <source>
        <dbReference type="ARBA" id="ARBA00022801"/>
    </source>
</evidence>
<keyword evidence="1 6" id="KW-0479">Metal-binding</keyword>
<evidence type="ECO:0000256" key="3">
    <source>
        <dbReference type="ARBA" id="ARBA00023211"/>
    </source>
</evidence>
<dbReference type="Pfam" id="PF04227">
    <property type="entry name" value="Indigoidine_A"/>
    <property type="match status" value="1"/>
</dbReference>
<dbReference type="KEGG" id="tsph:KIH39_12190"/>
<reference evidence="7" key="1">
    <citation type="submission" date="2021-05" db="EMBL/GenBank/DDBJ databases">
        <title>Complete genome sequence of the cellulolytic planctomycete Telmatocola sphagniphila SP2T and characterization of the first cellulase from planctomycetes.</title>
        <authorList>
            <person name="Rakitin A.L."/>
            <person name="Beletsky A.V."/>
            <person name="Naumoff D.G."/>
            <person name="Kulichevskaya I.S."/>
            <person name="Mardanov A.V."/>
            <person name="Ravin N.V."/>
            <person name="Dedysh S.N."/>
        </authorList>
    </citation>
    <scope>NUCLEOTIDE SEQUENCE</scope>
    <source>
        <strain evidence="7">SP2T</strain>
    </source>
</reference>
<keyword evidence="5 6" id="KW-0326">Glycosidase</keyword>
<dbReference type="GO" id="GO:0046113">
    <property type="term" value="P:nucleobase catabolic process"/>
    <property type="evidence" value="ECO:0007669"/>
    <property type="project" value="UniProtKB-UniRule"/>
</dbReference>
<feature type="binding site" evidence="6">
    <location>
        <position position="144"/>
    </location>
    <ligand>
        <name>Mn(2+)</name>
        <dbReference type="ChEBI" id="CHEBI:29035"/>
    </ligand>
</feature>
<keyword evidence="8" id="KW-1185">Reference proteome</keyword>
<comment type="cofactor">
    <cofactor evidence="6">
        <name>Mn(2+)</name>
        <dbReference type="ChEBI" id="CHEBI:29035"/>
    </cofactor>
    <text evidence="6">Binds 1 Mn(2+) ion per subunit.</text>
</comment>
<dbReference type="GO" id="GO:0046872">
    <property type="term" value="F:metal ion binding"/>
    <property type="evidence" value="ECO:0007669"/>
    <property type="project" value="UniProtKB-KW"/>
</dbReference>
<evidence type="ECO:0000313" key="8">
    <source>
        <dbReference type="Proteomes" id="UP000676194"/>
    </source>
</evidence>
<dbReference type="SUPFAM" id="SSF110581">
    <property type="entry name" value="Indigoidine synthase A-like"/>
    <property type="match status" value="1"/>
</dbReference>
<feature type="binding site" evidence="6">
    <location>
        <begin position="146"/>
        <end position="148"/>
    </location>
    <ligand>
        <name>substrate</name>
    </ligand>
</feature>
<dbReference type="RefSeq" id="WP_213499797.1">
    <property type="nucleotide sequence ID" value="NZ_CP074694.1"/>
</dbReference>
<comment type="function">
    <text evidence="6">Catalyzes the reversible cleavage of pseudouridine 5'-phosphate (PsiMP) to ribose 5-phosphate and uracil. Functions biologically in the cleavage direction, as part of a pseudouridine degradation pathway.</text>
</comment>
<evidence type="ECO:0000256" key="6">
    <source>
        <dbReference type="HAMAP-Rule" id="MF_01876"/>
    </source>
</evidence>
<feature type="binding site" evidence="6">
    <location>
        <position position="92"/>
    </location>
    <ligand>
        <name>substrate</name>
    </ligand>
</feature>
<comment type="similarity">
    <text evidence="6">Belongs to the pseudouridine-5'-phosphate glycosidase family.</text>
</comment>
<organism evidence="7 8">
    <name type="scientific">Telmatocola sphagniphila</name>
    <dbReference type="NCBI Taxonomy" id="1123043"/>
    <lineage>
        <taxon>Bacteria</taxon>
        <taxon>Pseudomonadati</taxon>
        <taxon>Planctomycetota</taxon>
        <taxon>Planctomycetia</taxon>
        <taxon>Gemmatales</taxon>
        <taxon>Gemmataceae</taxon>
    </lineage>
</organism>
<proteinExistence type="inferred from homology"/>
<evidence type="ECO:0000313" key="7">
    <source>
        <dbReference type="EMBL" id="QVL34630.1"/>
    </source>
</evidence>
<evidence type="ECO:0000256" key="4">
    <source>
        <dbReference type="ARBA" id="ARBA00023239"/>
    </source>
</evidence>
<feature type="active site" description="Nucleophile" evidence="6">
    <location>
        <position position="165"/>
    </location>
</feature>
<keyword evidence="3 6" id="KW-0464">Manganese</keyword>
<protein>
    <recommendedName>
        <fullName evidence="6">Pseudouridine-5'-phosphate glycosidase</fullName>
        <shortName evidence="6">PsiMP glycosidase</shortName>
        <ecNumber evidence="6">4.2.1.70</ecNumber>
    </recommendedName>
</protein>
<dbReference type="EC" id="4.2.1.70" evidence="6"/>
<sequence length="314" mass="34293">MSPMEFKPYRNFCSEEINSARDQGLPIVALESTLISHGLPYPTNLETALAAEAAVRAAGAIPATIGVLQGEPVIGLNPKQIEFFANSKEIRKASSRDLAWLRVKKLDAATTVAASCRIAEEAHIQFFATGGIGGVHRSPAPRFDISNDLFELTRIRTTVVCSGAKNILDLPNTLELLETFGIAVIGYRTEEFPAFYVSSSGLPVPFRLDTPREIAELSAFTQDSILVTNPISRDLSIEPDDFLTWLNRAERDAERLNIAGSALTPFLLKRIAELSEGRTLKANRGLIVENARLAAEIAVEHGKLQGDDRENPPK</sequence>
<dbReference type="PANTHER" id="PTHR42909:SF1">
    <property type="entry name" value="CARBOHYDRATE KINASE PFKB DOMAIN-CONTAINING PROTEIN"/>
    <property type="match status" value="1"/>
</dbReference>
<evidence type="ECO:0000256" key="5">
    <source>
        <dbReference type="ARBA" id="ARBA00023295"/>
    </source>
</evidence>
<dbReference type="EMBL" id="CP074694">
    <property type="protein sequence ID" value="QVL34630.1"/>
    <property type="molecule type" value="Genomic_DNA"/>
</dbReference>
<gene>
    <name evidence="6" type="primary">psuG</name>
    <name evidence="7" type="ORF">KIH39_12190</name>
</gene>
<dbReference type="Gene3D" id="3.40.1790.10">
    <property type="entry name" value="Indigoidine synthase domain"/>
    <property type="match status" value="1"/>
</dbReference>
<dbReference type="InterPro" id="IPR007342">
    <property type="entry name" value="PsuG"/>
</dbReference>
<dbReference type="GO" id="GO:0005737">
    <property type="term" value="C:cytoplasm"/>
    <property type="evidence" value="ECO:0007669"/>
    <property type="project" value="TreeGrafter"/>
</dbReference>
<evidence type="ECO:0000256" key="1">
    <source>
        <dbReference type="ARBA" id="ARBA00022723"/>
    </source>
</evidence>
<accession>A0A8E6EX25</accession>
<dbReference type="Proteomes" id="UP000676194">
    <property type="component" value="Chromosome"/>
</dbReference>
<feature type="binding site" evidence="6">
    <location>
        <position position="112"/>
    </location>
    <ligand>
        <name>substrate</name>
    </ligand>
</feature>
<comment type="subunit">
    <text evidence="6">Homotrimer.</text>
</comment>
<name>A0A8E6EX25_9BACT</name>
<dbReference type="GO" id="GO:0016798">
    <property type="term" value="F:hydrolase activity, acting on glycosyl bonds"/>
    <property type="evidence" value="ECO:0007669"/>
    <property type="project" value="UniProtKB-KW"/>
</dbReference>
<dbReference type="HAMAP" id="MF_01876">
    <property type="entry name" value="PsiMP_glycosidase"/>
    <property type="match status" value="1"/>
</dbReference>
<dbReference type="AlphaFoldDB" id="A0A8E6EX25"/>
<keyword evidence="4 6" id="KW-0456">Lyase</keyword>
<feature type="active site" description="Proton donor" evidence="6">
    <location>
        <position position="31"/>
    </location>
</feature>
<dbReference type="InterPro" id="IPR022830">
    <property type="entry name" value="Indigdn_synthA-like"/>
</dbReference>
<dbReference type="PANTHER" id="PTHR42909">
    <property type="entry name" value="ZGC:136858"/>
    <property type="match status" value="1"/>
</dbReference>
<comment type="catalytic activity">
    <reaction evidence="6">
        <text>D-ribose 5-phosphate + uracil = psi-UMP + H2O</text>
        <dbReference type="Rhea" id="RHEA:18337"/>
        <dbReference type="ChEBI" id="CHEBI:15377"/>
        <dbReference type="ChEBI" id="CHEBI:17568"/>
        <dbReference type="ChEBI" id="CHEBI:58380"/>
        <dbReference type="ChEBI" id="CHEBI:78346"/>
        <dbReference type="EC" id="4.2.1.70"/>
    </reaction>
</comment>
<dbReference type="GO" id="GO:0004730">
    <property type="term" value="F:pseudouridylate synthase activity"/>
    <property type="evidence" value="ECO:0007669"/>
    <property type="project" value="UniProtKB-UniRule"/>
</dbReference>
<keyword evidence="2 6" id="KW-0378">Hydrolase</keyword>